<dbReference type="Gene3D" id="6.10.140.2220">
    <property type="match status" value="1"/>
</dbReference>
<organism evidence="5 6">
    <name type="scientific">Mycena rosella</name>
    <name type="common">Pink bonnet</name>
    <name type="synonym">Agaricus rosellus</name>
    <dbReference type="NCBI Taxonomy" id="1033263"/>
    <lineage>
        <taxon>Eukaryota</taxon>
        <taxon>Fungi</taxon>
        <taxon>Dikarya</taxon>
        <taxon>Basidiomycota</taxon>
        <taxon>Agaricomycotina</taxon>
        <taxon>Agaricomycetes</taxon>
        <taxon>Agaricomycetidae</taxon>
        <taxon>Agaricales</taxon>
        <taxon>Marasmiineae</taxon>
        <taxon>Mycenaceae</taxon>
        <taxon>Mycena</taxon>
    </lineage>
</organism>
<evidence type="ECO:0000313" key="5">
    <source>
        <dbReference type="EMBL" id="KAJ7672063.1"/>
    </source>
</evidence>
<comment type="caution">
    <text evidence="5">The sequence shown here is derived from an EMBL/GenBank/DDBJ whole genome shotgun (WGS) entry which is preliminary data.</text>
</comment>
<accession>A0AAD7D1C5</accession>
<keyword evidence="6" id="KW-1185">Reference proteome</keyword>
<protein>
    <recommendedName>
        <fullName evidence="4">MYND-type domain-containing protein</fullName>
    </recommendedName>
</protein>
<keyword evidence="3" id="KW-0862">Zinc</keyword>
<dbReference type="Pfam" id="PF01753">
    <property type="entry name" value="zf-MYND"/>
    <property type="match status" value="1"/>
</dbReference>
<dbReference type="EMBL" id="JARKIE010000168">
    <property type="protein sequence ID" value="KAJ7672063.1"/>
    <property type="molecule type" value="Genomic_DNA"/>
</dbReference>
<gene>
    <name evidence="5" type="ORF">B0H17DRAFT_183389</name>
</gene>
<evidence type="ECO:0000256" key="2">
    <source>
        <dbReference type="ARBA" id="ARBA00022771"/>
    </source>
</evidence>
<evidence type="ECO:0000313" key="6">
    <source>
        <dbReference type="Proteomes" id="UP001221757"/>
    </source>
</evidence>
<feature type="domain" description="MYND-type" evidence="4">
    <location>
        <begin position="33"/>
        <end position="67"/>
    </location>
</feature>
<keyword evidence="1" id="KW-0479">Metal-binding</keyword>
<name>A0AAD7D1C5_MYCRO</name>
<evidence type="ECO:0000256" key="3">
    <source>
        <dbReference type="ARBA" id="ARBA00022833"/>
    </source>
</evidence>
<dbReference type="GO" id="GO:0008270">
    <property type="term" value="F:zinc ion binding"/>
    <property type="evidence" value="ECO:0007669"/>
    <property type="project" value="UniProtKB-KW"/>
</dbReference>
<evidence type="ECO:0000259" key="4">
    <source>
        <dbReference type="Pfam" id="PF01753"/>
    </source>
</evidence>
<dbReference type="InterPro" id="IPR002893">
    <property type="entry name" value="Znf_MYND"/>
</dbReference>
<sequence>MYILAVYQQVSALSTLGPGEILHPRRKSEWGGKLRACSRCSVAGKGVALYCSLKCQKDDWPRHKVQCNRDQDEKHAMPESEQKTIEDVVIWDRKNRPKLISAAISALELCHYPENADEYVFFVVLTDTPGAKHRYSVGSAAPISFEQYESMYGGDPRNDQRIGQERAKAKSATCISFQIVECASNDGCRNTFQTWMMPKDLHGYRTTGFGVLNWHEILLAQCGFPKSPVPPNQVVAPNFNKNLVALKAWRDLYMNDMYSATIDALRLDEDPSAGQKQFLIIYLRYTGLPNIPDMFTVENAFVFSLEEAAIMLDPSVWRAVELVVNGRPRTETRAAADPAPCALCQIIDPIDPSQAPSFTVPVPITDELLQGPRRKATWKQHLVETLGGNELRENMTEIVAAILY</sequence>
<dbReference type="SUPFAM" id="SSF144232">
    <property type="entry name" value="HIT/MYND zinc finger-like"/>
    <property type="match status" value="1"/>
</dbReference>
<proteinExistence type="predicted"/>
<evidence type="ECO:0000256" key="1">
    <source>
        <dbReference type="ARBA" id="ARBA00022723"/>
    </source>
</evidence>
<dbReference type="AlphaFoldDB" id="A0AAD7D1C5"/>
<keyword evidence="2" id="KW-0863">Zinc-finger</keyword>
<reference evidence="5" key="1">
    <citation type="submission" date="2023-03" db="EMBL/GenBank/DDBJ databases">
        <title>Massive genome expansion in bonnet fungi (Mycena s.s.) driven by repeated elements and novel gene families across ecological guilds.</title>
        <authorList>
            <consortium name="Lawrence Berkeley National Laboratory"/>
            <person name="Harder C.B."/>
            <person name="Miyauchi S."/>
            <person name="Viragh M."/>
            <person name="Kuo A."/>
            <person name="Thoen E."/>
            <person name="Andreopoulos B."/>
            <person name="Lu D."/>
            <person name="Skrede I."/>
            <person name="Drula E."/>
            <person name="Henrissat B."/>
            <person name="Morin E."/>
            <person name="Kohler A."/>
            <person name="Barry K."/>
            <person name="LaButti K."/>
            <person name="Morin E."/>
            <person name="Salamov A."/>
            <person name="Lipzen A."/>
            <person name="Mereny Z."/>
            <person name="Hegedus B."/>
            <person name="Baldrian P."/>
            <person name="Stursova M."/>
            <person name="Weitz H."/>
            <person name="Taylor A."/>
            <person name="Grigoriev I.V."/>
            <person name="Nagy L.G."/>
            <person name="Martin F."/>
            <person name="Kauserud H."/>
        </authorList>
    </citation>
    <scope>NUCLEOTIDE SEQUENCE</scope>
    <source>
        <strain evidence="5">CBHHK067</strain>
    </source>
</reference>
<dbReference type="Proteomes" id="UP001221757">
    <property type="component" value="Unassembled WGS sequence"/>
</dbReference>